<evidence type="ECO:0000313" key="9">
    <source>
        <dbReference type="Proteomes" id="UP000235672"/>
    </source>
</evidence>
<evidence type="ECO:0000259" key="7">
    <source>
        <dbReference type="Pfam" id="PF20684"/>
    </source>
</evidence>
<evidence type="ECO:0000256" key="1">
    <source>
        <dbReference type="ARBA" id="ARBA00004141"/>
    </source>
</evidence>
<evidence type="ECO:0000256" key="6">
    <source>
        <dbReference type="SAM" id="Phobius"/>
    </source>
</evidence>
<comment type="subcellular location">
    <subcellularLocation>
        <location evidence="1">Membrane</location>
        <topology evidence="1">Multi-pass membrane protein</topology>
    </subcellularLocation>
</comment>
<dbReference type="PANTHER" id="PTHR33048:SF108">
    <property type="entry name" value="INTEGRAL MEMBRANE PROTEIN"/>
    <property type="match status" value="1"/>
</dbReference>
<dbReference type="OrthoDB" id="444631at2759"/>
<dbReference type="STRING" id="1745343.A0A2J6QLG8"/>
<feature type="transmembrane region" description="Helical" evidence="6">
    <location>
        <begin position="85"/>
        <end position="104"/>
    </location>
</feature>
<proteinExistence type="inferred from homology"/>
<evidence type="ECO:0000256" key="5">
    <source>
        <dbReference type="ARBA" id="ARBA00038359"/>
    </source>
</evidence>
<comment type="similarity">
    <text evidence="5">Belongs to the SAT4 family.</text>
</comment>
<dbReference type="Proteomes" id="UP000235672">
    <property type="component" value="Unassembled WGS sequence"/>
</dbReference>
<gene>
    <name evidence="8" type="ORF">NA56DRAFT_743445</name>
</gene>
<feature type="transmembrane region" description="Helical" evidence="6">
    <location>
        <begin position="119"/>
        <end position="138"/>
    </location>
</feature>
<dbReference type="InterPro" id="IPR049326">
    <property type="entry name" value="Rhodopsin_dom_fungi"/>
</dbReference>
<keyword evidence="3 6" id="KW-1133">Transmembrane helix</keyword>
<accession>A0A2J6QLG8</accession>
<keyword evidence="4 6" id="KW-0472">Membrane</keyword>
<feature type="domain" description="Rhodopsin" evidence="7">
    <location>
        <begin position="203"/>
        <end position="321"/>
    </location>
</feature>
<feature type="domain" description="Rhodopsin" evidence="7">
    <location>
        <begin position="101"/>
        <end position="202"/>
    </location>
</feature>
<name>A0A2J6QLG8_9HELO</name>
<evidence type="ECO:0000256" key="3">
    <source>
        <dbReference type="ARBA" id="ARBA00022989"/>
    </source>
</evidence>
<feature type="transmembrane region" description="Helical" evidence="6">
    <location>
        <begin position="255"/>
        <end position="275"/>
    </location>
</feature>
<dbReference type="GO" id="GO:0016020">
    <property type="term" value="C:membrane"/>
    <property type="evidence" value="ECO:0007669"/>
    <property type="project" value="UniProtKB-SubCell"/>
</dbReference>
<evidence type="ECO:0000313" key="8">
    <source>
        <dbReference type="EMBL" id="PMD27089.1"/>
    </source>
</evidence>
<keyword evidence="2 6" id="KW-0812">Transmembrane</keyword>
<dbReference type="Pfam" id="PF20684">
    <property type="entry name" value="Fung_rhodopsin"/>
    <property type="match status" value="2"/>
</dbReference>
<dbReference type="AlphaFoldDB" id="A0A2J6QLG8"/>
<evidence type="ECO:0000256" key="4">
    <source>
        <dbReference type="ARBA" id="ARBA00023136"/>
    </source>
</evidence>
<dbReference type="InterPro" id="IPR052337">
    <property type="entry name" value="SAT4-like"/>
</dbReference>
<protein>
    <recommendedName>
        <fullName evidence="7">Rhodopsin domain-containing protein</fullName>
    </recommendedName>
</protein>
<organism evidence="8 9">
    <name type="scientific">Hyaloscypha hepaticicola</name>
    <dbReference type="NCBI Taxonomy" id="2082293"/>
    <lineage>
        <taxon>Eukaryota</taxon>
        <taxon>Fungi</taxon>
        <taxon>Dikarya</taxon>
        <taxon>Ascomycota</taxon>
        <taxon>Pezizomycotina</taxon>
        <taxon>Leotiomycetes</taxon>
        <taxon>Helotiales</taxon>
        <taxon>Hyaloscyphaceae</taxon>
        <taxon>Hyaloscypha</taxon>
    </lineage>
</organism>
<keyword evidence="9" id="KW-1185">Reference proteome</keyword>
<evidence type="ECO:0000256" key="2">
    <source>
        <dbReference type="ARBA" id="ARBA00022692"/>
    </source>
</evidence>
<dbReference type="PANTHER" id="PTHR33048">
    <property type="entry name" value="PTH11-LIKE INTEGRAL MEMBRANE PROTEIN (AFU_ORTHOLOGUE AFUA_5G11245)"/>
    <property type="match status" value="1"/>
</dbReference>
<sequence length="354" mass="38344">MREVYDLWGRYSASHTSVPESPTVVHASFEACLDVTFPHCLLQINESIGLDPAARNLEPNTSIMASSISASDVGFAPQSRAPQTLIASIVPAVVASIFVLARFYSRAFIMKNWGHDDSWILFSWVLGSIALTTLNSILTARTPANQGKVQTTEDIELAMRLGFASQELYQVCLGTTKLGICAFYLRIFQDRISKVIIRSTMGPISGDWNMIPAVCGNQDPGIITSATVNILSDVILIAFVTPRILPLNITKQQKISLLSIVSLGLLVIVAAAMRATFTLRVLAISDAQPWSSYQIAIWSAVEVNSGLLCAAAPAIKPVLRKIAPRLVGPYPKNTFSTDEISDSRKTAISGCDTV</sequence>
<dbReference type="EMBL" id="KZ613466">
    <property type="protein sequence ID" value="PMD27089.1"/>
    <property type="molecule type" value="Genomic_DNA"/>
</dbReference>
<reference evidence="8 9" key="1">
    <citation type="submission" date="2016-05" db="EMBL/GenBank/DDBJ databases">
        <title>A degradative enzymes factory behind the ericoid mycorrhizal symbiosis.</title>
        <authorList>
            <consortium name="DOE Joint Genome Institute"/>
            <person name="Martino E."/>
            <person name="Morin E."/>
            <person name="Grelet G."/>
            <person name="Kuo A."/>
            <person name="Kohler A."/>
            <person name="Daghino S."/>
            <person name="Barry K."/>
            <person name="Choi C."/>
            <person name="Cichocki N."/>
            <person name="Clum A."/>
            <person name="Copeland A."/>
            <person name="Hainaut M."/>
            <person name="Haridas S."/>
            <person name="Labutti K."/>
            <person name="Lindquist E."/>
            <person name="Lipzen A."/>
            <person name="Khouja H.-R."/>
            <person name="Murat C."/>
            <person name="Ohm R."/>
            <person name="Olson A."/>
            <person name="Spatafora J."/>
            <person name="Veneault-Fourrey C."/>
            <person name="Henrissat B."/>
            <person name="Grigoriev I."/>
            <person name="Martin F."/>
            <person name="Perotto S."/>
        </authorList>
    </citation>
    <scope>NUCLEOTIDE SEQUENCE [LARGE SCALE GENOMIC DNA]</scope>
    <source>
        <strain evidence="8 9">UAMH 7357</strain>
    </source>
</reference>